<keyword evidence="7" id="KW-0626">Porin</keyword>
<dbReference type="Gene3D" id="2.40.170.10">
    <property type="entry name" value="Porin, LamB type"/>
    <property type="match status" value="1"/>
</dbReference>
<keyword evidence="10" id="KW-0732">Signal</keyword>
<reference evidence="11 12" key="1">
    <citation type="submission" date="2016-12" db="EMBL/GenBank/DDBJ databases">
        <authorList>
            <person name="Song W.-J."/>
            <person name="Kurnit D.M."/>
        </authorList>
    </citation>
    <scope>NUCLEOTIDE SEQUENCE [LARGE SCALE GENOMIC DNA]</scope>
    <source>
        <strain evidence="11 12">ATCC 43942</strain>
    </source>
</reference>
<evidence type="ECO:0000313" key="12">
    <source>
        <dbReference type="Proteomes" id="UP000196708"/>
    </source>
</evidence>
<evidence type="ECO:0000256" key="10">
    <source>
        <dbReference type="SAM" id="SignalP"/>
    </source>
</evidence>
<keyword evidence="3" id="KW-0813">Transport</keyword>
<evidence type="ECO:0000256" key="3">
    <source>
        <dbReference type="ARBA" id="ARBA00022448"/>
    </source>
</evidence>
<feature type="chain" id="PRO_5012938588" evidence="10">
    <location>
        <begin position="22"/>
        <end position="422"/>
    </location>
</feature>
<keyword evidence="5" id="KW-0812">Transmembrane</keyword>
<keyword evidence="8" id="KW-0472">Membrane</keyword>
<evidence type="ECO:0000256" key="5">
    <source>
        <dbReference type="ARBA" id="ARBA00022692"/>
    </source>
</evidence>
<evidence type="ECO:0000256" key="8">
    <source>
        <dbReference type="ARBA" id="ARBA00023136"/>
    </source>
</evidence>
<dbReference type="PANTHER" id="PTHR38762">
    <property type="entry name" value="CRYPTIC OUTER MEMBRANE PORIN BGLH-RELATED"/>
    <property type="match status" value="1"/>
</dbReference>
<accession>A0A1Z2SBK5</accession>
<dbReference type="GO" id="GO:0015144">
    <property type="term" value="F:carbohydrate transmembrane transporter activity"/>
    <property type="evidence" value="ECO:0007669"/>
    <property type="project" value="TreeGrafter"/>
</dbReference>
<dbReference type="GO" id="GO:0006811">
    <property type="term" value="P:monoatomic ion transport"/>
    <property type="evidence" value="ECO:0007669"/>
    <property type="project" value="UniProtKB-KW"/>
</dbReference>
<keyword evidence="4" id="KW-1134">Transmembrane beta strand</keyword>
<evidence type="ECO:0000256" key="7">
    <source>
        <dbReference type="ARBA" id="ARBA00023114"/>
    </source>
</evidence>
<evidence type="ECO:0000256" key="6">
    <source>
        <dbReference type="ARBA" id="ARBA00023065"/>
    </source>
</evidence>
<dbReference type="GO" id="GO:0015288">
    <property type="term" value="F:porin activity"/>
    <property type="evidence" value="ECO:0007669"/>
    <property type="project" value="UniProtKB-KW"/>
</dbReference>
<keyword evidence="9" id="KW-0998">Cell outer membrane</keyword>
<dbReference type="GO" id="GO:0015774">
    <property type="term" value="P:polysaccharide transport"/>
    <property type="evidence" value="ECO:0007669"/>
    <property type="project" value="TreeGrafter"/>
</dbReference>
<dbReference type="CDD" id="cd01346">
    <property type="entry name" value="Maltoporin-like"/>
    <property type="match status" value="1"/>
</dbReference>
<dbReference type="AlphaFoldDB" id="A0A1Z2SBK5"/>
<dbReference type="EMBL" id="CP018835">
    <property type="protein sequence ID" value="ASA54501.1"/>
    <property type="molecule type" value="Genomic_DNA"/>
</dbReference>
<dbReference type="RefSeq" id="WP_088133033.1">
    <property type="nucleotide sequence ID" value="NZ_CP018835.1"/>
</dbReference>
<dbReference type="GO" id="GO:0009279">
    <property type="term" value="C:cell outer membrane"/>
    <property type="evidence" value="ECO:0007669"/>
    <property type="project" value="UniProtKB-SubCell"/>
</dbReference>
<dbReference type="SUPFAM" id="SSF56935">
    <property type="entry name" value="Porins"/>
    <property type="match status" value="1"/>
</dbReference>
<dbReference type="GO" id="GO:0046930">
    <property type="term" value="C:pore complex"/>
    <property type="evidence" value="ECO:0007669"/>
    <property type="project" value="UniProtKB-KW"/>
</dbReference>
<comment type="subcellular location">
    <subcellularLocation>
        <location evidence="1">Cell outer membrane</location>
        <topology evidence="1">Multi-pass membrane protein</topology>
    </subcellularLocation>
</comment>
<name>A0A1Z2SBK5_VIBGA</name>
<sequence>MKKAILTVAILSALSATQAFAVDFSGYVRAGIGANSDGGGTKGGDEFNKSKLGRLGNEFDTYSEIGLGQELFNQDGRSMYFQSMVEMSSNGNLETENTENDDESKTKFGIKQLNIQAKGYIPSLPDAVIWAGKRFYQRHDIHIIDTKYWNVSGYGAGIENIKLDTGAVSAAVIRADNELATWNGGNKTSYGDLNTYYLDLRYAGFSPWEGAWTEFGVDYAIVNPTDKQKELTENFDNGLMLTAELSQNFSLGYNKFVLQYMDKGLAQNAISQGGGWYDIWHGDTSQAKGFRFISTGDVNLSKNVVIDHVLTYGHVKDHDDGLGKETLFSFVARPTYIWSPYNKTMLEVGYFDQDKTDHLGSEENSSGTKFTLAHAISAGESFFARPEIRFYVTYLKDNEGKHFDNNNSNNTFNYGVQIEAWW</sequence>
<organism evidence="11 12">
    <name type="scientific">Vibrio gazogenes</name>
    <dbReference type="NCBI Taxonomy" id="687"/>
    <lineage>
        <taxon>Bacteria</taxon>
        <taxon>Pseudomonadati</taxon>
        <taxon>Pseudomonadota</taxon>
        <taxon>Gammaproteobacteria</taxon>
        <taxon>Vibrionales</taxon>
        <taxon>Vibrionaceae</taxon>
        <taxon>Vibrio</taxon>
    </lineage>
</organism>
<evidence type="ECO:0000313" key="11">
    <source>
        <dbReference type="EMBL" id="ASA54501.1"/>
    </source>
</evidence>
<protein>
    <submittedName>
        <fullName evidence="11">Maltoporin</fullName>
    </submittedName>
</protein>
<dbReference type="InterPro" id="IPR050286">
    <property type="entry name" value="G_neg_Bact_CarbUptk_Porin"/>
</dbReference>
<evidence type="ECO:0000256" key="4">
    <source>
        <dbReference type="ARBA" id="ARBA00022452"/>
    </source>
</evidence>
<dbReference type="PANTHER" id="PTHR38762:SF1">
    <property type="entry name" value="CRYPTIC OUTER MEMBRANE PORIN BGLH-RELATED"/>
    <property type="match status" value="1"/>
</dbReference>
<dbReference type="KEGG" id="vga:BSQ33_01315"/>
<dbReference type="InterPro" id="IPR003192">
    <property type="entry name" value="Porin_LamB"/>
</dbReference>
<dbReference type="Pfam" id="PF02264">
    <property type="entry name" value="LamB"/>
    <property type="match status" value="1"/>
</dbReference>
<dbReference type="InterPro" id="IPR036998">
    <property type="entry name" value="Porin_LamB_sf"/>
</dbReference>
<evidence type="ECO:0000256" key="9">
    <source>
        <dbReference type="ARBA" id="ARBA00023237"/>
    </source>
</evidence>
<dbReference type="OrthoDB" id="106611at2"/>
<gene>
    <name evidence="11" type="ORF">BSQ33_01315</name>
</gene>
<evidence type="ECO:0000256" key="1">
    <source>
        <dbReference type="ARBA" id="ARBA00004571"/>
    </source>
</evidence>
<dbReference type="Proteomes" id="UP000196708">
    <property type="component" value="Chromosome 1"/>
</dbReference>
<dbReference type="NCBIfam" id="NF006860">
    <property type="entry name" value="PRK09360.1"/>
    <property type="match status" value="1"/>
</dbReference>
<evidence type="ECO:0000256" key="2">
    <source>
        <dbReference type="ARBA" id="ARBA00007055"/>
    </source>
</evidence>
<keyword evidence="6" id="KW-0406">Ion transport</keyword>
<feature type="signal peptide" evidence="10">
    <location>
        <begin position="1"/>
        <end position="21"/>
    </location>
</feature>
<comment type="similarity">
    <text evidence="2">Belongs to the porin LamB (TC 1.B.3) family.</text>
</comment>
<proteinExistence type="inferred from homology"/>